<accession>A0A7S2TLA3</accession>
<dbReference type="EMBL" id="HBHP01007396">
    <property type="protein sequence ID" value="CAD9753218.1"/>
    <property type="molecule type" value="Transcribed_RNA"/>
</dbReference>
<dbReference type="SUPFAM" id="SSF51045">
    <property type="entry name" value="WW domain"/>
    <property type="match status" value="1"/>
</dbReference>
<dbReference type="InterPro" id="IPR001202">
    <property type="entry name" value="WW_dom"/>
</dbReference>
<protein>
    <recommendedName>
        <fullName evidence="2">WW domain-containing protein</fullName>
    </recommendedName>
</protein>
<dbReference type="Gene3D" id="2.20.70.10">
    <property type="match status" value="1"/>
</dbReference>
<dbReference type="AlphaFoldDB" id="A0A7S2TLA3"/>
<proteinExistence type="predicted"/>
<reference evidence="3" key="1">
    <citation type="submission" date="2021-01" db="EMBL/GenBank/DDBJ databases">
        <authorList>
            <person name="Corre E."/>
            <person name="Pelletier E."/>
            <person name="Niang G."/>
            <person name="Scheremetjew M."/>
            <person name="Finn R."/>
            <person name="Kale V."/>
            <person name="Holt S."/>
            <person name="Cochrane G."/>
            <person name="Meng A."/>
            <person name="Brown T."/>
            <person name="Cohen L."/>
        </authorList>
    </citation>
    <scope>NUCLEOTIDE SEQUENCE</scope>
    <source>
        <strain evidence="3">CCMP622</strain>
    </source>
</reference>
<dbReference type="InterPro" id="IPR036020">
    <property type="entry name" value="WW_dom_sf"/>
</dbReference>
<evidence type="ECO:0000256" key="1">
    <source>
        <dbReference type="SAM" id="MobiDB-lite"/>
    </source>
</evidence>
<organism evidence="3">
    <name type="scientific">Lotharella oceanica</name>
    <dbReference type="NCBI Taxonomy" id="641309"/>
    <lineage>
        <taxon>Eukaryota</taxon>
        <taxon>Sar</taxon>
        <taxon>Rhizaria</taxon>
        <taxon>Cercozoa</taxon>
        <taxon>Chlorarachniophyceae</taxon>
        <taxon>Lotharella</taxon>
    </lineage>
</organism>
<gene>
    <name evidence="3" type="ORF">LSP00402_LOCUS4591</name>
</gene>
<evidence type="ECO:0000259" key="2">
    <source>
        <dbReference type="PROSITE" id="PS50020"/>
    </source>
</evidence>
<dbReference type="PROSITE" id="PS50020">
    <property type="entry name" value="WW_DOMAIN_2"/>
    <property type="match status" value="1"/>
</dbReference>
<feature type="compositionally biased region" description="Polar residues" evidence="1">
    <location>
        <begin position="140"/>
        <end position="150"/>
    </location>
</feature>
<evidence type="ECO:0000313" key="3">
    <source>
        <dbReference type="EMBL" id="CAD9753218.1"/>
    </source>
</evidence>
<sequence length="210" mass="23753">MGAIQQCRCLPETVEGVSGPREPEDCEVVRLPRWVKYIDNKSMCAYWHNVTTGETVWEQPEEYANHSSVLEFNDEDDARPPPPRKSRSHWMPSGASPTKGDAERTPFKLLSDAVTVGQCERSQEDDEDENKENRGCPSNARRSNNHTRCTTARRKGKSEAVNDVLKSISETTLALEKAIVEIRKRQQMNSRNSGPHKQADNRSYASSNSY</sequence>
<feature type="region of interest" description="Disordered" evidence="1">
    <location>
        <begin position="184"/>
        <end position="210"/>
    </location>
</feature>
<feature type="compositionally biased region" description="Polar residues" evidence="1">
    <location>
        <begin position="187"/>
        <end position="210"/>
    </location>
</feature>
<name>A0A7S2TLA3_9EUKA</name>
<feature type="region of interest" description="Disordered" evidence="1">
    <location>
        <begin position="118"/>
        <end position="160"/>
    </location>
</feature>
<feature type="domain" description="WW" evidence="2">
    <location>
        <begin position="34"/>
        <end position="62"/>
    </location>
</feature>
<feature type="region of interest" description="Disordered" evidence="1">
    <location>
        <begin position="71"/>
        <end position="105"/>
    </location>
</feature>